<dbReference type="Proteomes" id="UP001445076">
    <property type="component" value="Unassembled WGS sequence"/>
</dbReference>
<keyword evidence="3" id="KW-1185">Reference proteome</keyword>
<evidence type="ECO:0008006" key="4">
    <source>
        <dbReference type="Google" id="ProtNLM"/>
    </source>
</evidence>
<feature type="non-terminal residue" evidence="2">
    <location>
        <position position="1"/>
    </location>
</feature>
<comment type="caution">
    <text evidence="2">The sequence shown here is derived from an EMBL/GenBank/DDBJ whole genome shotgun (WGS) entry which is preliminary data.</text>
</comment>
<sequence length="171" mass="19779">INSHLYPSKEQVSANKQQKKQRKLQEQQQHYQGAVGYADQTKEYNLDVLLSEDETEGINEADNCYHRGNYRKALDRYEELVNGCRCMEKELPHVFLMMANAYFVSGFQNAQIYYDRAIEEAKETGNDLVKKLAEQNRKKVENAFQNLGNIALADDKTELDKMMASLNDTDK</sequence>
<dbReference type="AlphaFoldDB" id="A0AAW0YCB5"/>
<dbReference type="EMBL" id="JARKIK010000007">
    <property type="protein sequence ID" value="KAK8750549.1"/>
    <property type="molecule type" value="Genomic_DNA"/>
</dbReference>
<feature type="region of interest" description="Disordered" evidence="1">
    <location>
        <begin position="1"/>
        <end position="32"/>
    </location>
</feature>
<gene>
    <name evidence="2" type="ORF">OTU49_014901</name>
</gene>
<name>A0AAW0YCB5_CHEQU</name>
<dbReference type="InterPro" id="IPR011990">
    <property type="entry name" value="TPR-like_helical_dom_sf"/>
</dbReference>
<reference evidence="2 3" key="1">
    <citation type="journal article" date="2024" name="BMC Genomics">
        <title>Genome assembly of redclaw crayfish (Cherax quadricarinatus) provides insights into its immune adaptation and hypoxia tolerance.</title>
        <authorList>
            <person name="Liu Z."/>
            <person name="Zheng J."/>
            <person name="Li H."/>
            <person name="Fang K."/>
            <person name="Wang S."/>
            <person name="He J."/>
            <person name="Zhou D."/>
            <person name="Weng S."/>
            <person name="Chi M."/>
            <person name="Gu Z."/>
            <person name="He J."/>
            <person name="Li F."/>
            <person name="Wang M."/>
        </authorList>
    </citation>
    <scope>NUCLEOTIDE SEQUENCE [LARGE SCALE GENOMIC DNA]</scope>
    <source>
        <strain evidence="2">ZL_2023a</strain>
    </source>
</reference>
<accession>A0AAW0YCB5</accession>
<evidence type="ECO:0000313" key="2">
    <source>
        <dbReference type="EMBL" id="KAK8750549.1"/>
    </source>
</evidence>
<proteinExistence type="predicted"/>
<feature type="compositionally biased region" description="Polar residues" evidence="1">
    <location>
        <begin position="1"/>
        <end position="15"/>
    </location>
</feature>
<organism evidence="2 3">
    <name type="scientific">Cherax quadricarinatus</name>
    <name type="common">Australian red claw crayfish</name>
    <dbReference type="NCBI Taxonomy" id="27406"/>
    <lineage>
        <taxon>Eukaryota</taxon>
        <taxon>Metazoa</taxon>
        <taxon>Ecdysozoa</taxon>
        <taxon>Arthropoda</taxon>
        <taxon>Crustacea</taxon>
        <taxon>Multicrustacea</taxon>
        <taxon>Malacostraca</taxon>
        <taxon>Eumalacostraca</taxon>
        <taxon>Eucarida</taxon>
        <taxon>Decapoda</taxon>
        <taxon>Pleocyemata</taxon>
        <taxon>Astacidea</taxon>
        <taxon>Parastacoidea</taxon>
        <taxon>Parastacidae</taxon>
        <taxon>Cherax</taxon>
    </lineage>
</organism>
<evidence type="ECO:0000313" key="3">
    <source>
        <dbReference type="Proteomes" id="UP001445076"/>
    </source>
</evidence>
<evidence type="ECO:0000256" key="1">
    <source>
        <dbReference type="SAM" id="MobiDB-lite"/>
    </source>
</evidence>
<protein>
    <recommendedName>
        <fullName evidence="4">Tetratricopeptide repeat protein</fullName>
    </recommendedName>
</protein>
<dbReference type="Gene3D" id="1.25.40.10">
    <property type="entry name" value="Tetratricopeptide repeat domain"/>
    <property type="match status" value="1"/>
</dbReference>